<feature type="compositionally biased region" description="Low complexity" evidence="1">
    <location>
        <begin position="222"/>
        <end position="239"/>
    </location>
</feature>
<dbReference type="Proteomes" id="UP001362999">
    <property type="component" value="Unassembled WGS sequence"/>
</dbReference>
<name>A0AAW0DKG5_9AGAR</name>
<keyword evidence="3" id="KW-1185">Reference proteome</keyword>
<feature type="compositionally biased region" description="Basic residues" evidence="1">
    <location>
        <begin position="205"/>
        <end position="221"/>
    </location>
</feature>
<proteinExistence type="predicted"/>
<evidence type="ECO:0000256" key="1">
    <source>
        <dbReference type="SAM" id="MobiDB-lite"/>
    </source>
</evidence>
<accession>A0AAW0DKG5</accession>
<sequence>MTLAGGKPPTSNLLVGNERTRMIRSTRKLGAVMGTTPLLVDREAPVLAHEPSAASMSIVLPPLVETPSRASHRSSKREGVIFTTSRSSTSSLNTLEKVADEPLPSVAKLSLSRETRNSLHSVTRLRLVLTLTQPLAPSNADSDSPPTCPYASTDSVNTLQRSLSILISSPPPTSPDLAARRKKMVKLVNMLGGPIPASVVFPPPKSKHAQPHQRHSRRRSRSVPPTSYKSSSSRASSPTRPRKLVRPRPSEEGNAPTLSVDLISHPRPLIAYSPARTSSSSPTSNNGTVSSTASRGRPVTPSYGLRRRGRESTQGSEP</sequence>
<protein>
    <submittedName>
        <fullName evidence="2">Uncharacterized protein</fullName>
    </submittedName>
</protein>
<dbReference type="AlphaFoldDB" id="A0AAW0DKG5"/>
<feature type="compositionally biased region" description="Low complexity" evidence="1">
    <location>
        <begin position="277"/>
        <end position="292"/>
    </location>
</feature>
<organism evidence="2 3">
    <name type="scientific">Favolaschia claudopus</name>
    <dbReference type="NCBI Taxonomy" id="2862362"/>
    <lineage>
        <taxon>Eukaryota</taxon>
        <taxon>Fungi</taxon>
        <taxon>Dikarya</taxon>
        <taxon>Basidiomycota</taxon>
        <taxon>Agaricomycotina</taxon>
        <taxon>Agaricomycetes</taxon>
        <taxon>Agaricomycetidae</taxon>
        <taxon>Agaricales</taxon>
        <taxon>Marasmiineae</taxon>
        <taxon>Mycenaceae</taxon>
        <taxon>Favolaschia</taxon>
    </lineage>
</organism>
<comment type="caution">
    <text evidence="2">The sequence shown here is derived from an EMBL/GenBank/DDBJ whole genome shotgun (WGS) entry which is preliminary data.</text>
</comment>
<feature type="region of interest" description="Disordered" evidence="1">
    <location>
        <begin position="195"/>
        <end position="318"/>
    </location>
</feature>
<evidence type="ECO:0000313" key="3">
    <source>
        <dbReference type="Proteomes" id="UP001362999"/>
    </source>
</evidence>
<gene>
    <name evidence="2" type="ORF">R3P38DRAFT_2857940</name>
</gene>
<dbReference type="EMBL" id="JAWWNJ010000007">
    <property type="protein sequence ID" value="KAK7051981.1"/>
    <property type="molecule type" value="Genomic_DNA"/>
</dbReference>
<evidence type="ECO:0000313" key="2">
    <source>
        <dbReference type="EMBL" id="KAK7051981.1"/>
    </source>
</evidence>
<reference evidence="2 3" key="1">
    <citation type="journal article" date="2024" name="J Genomics">
        <title>Draft genome sequencing and assembly of Favolaschia claudopus CIRM-BRFM 2984 isolated from oak limbs.</title>
        <authorList>
            <person name="Navarro D."/>
            <person name="Drula E."/>
            <person name="Chaduli D."/>
            <person name="Cazenave R."/>
            <person name="Ahrendt S."/>
            <person name="Wang J."/>
            <person name="Lipzen A."/>
            <person name="Daum C."/>
            <person name="Barry K."/>
            <person name="Grigoriev I.V."/>
            <person name="Favel A."/>
            <person name="Rosso M.N."/>
            <person name="Martin F."/>
        </authorList>
    </citation>
    <scope>NUCLEOTIDE SEQUENCE [LARGE SCALE GENOMIC DNA]</scope>
    <source>
        <strain evidence="2 3">CIRM-BRFM 2984</strain>
    </source>
</reference>